<evidence type="ECO:0000313" key="1">
    <source>
        <dbReference type="EMBL" id="GHJ34357.1"/>
    </source>
</evidence>
<evidence type="ECO:0000313" key="2">
    <source>
        <dbReference type="EMBL" id="GHJ34373.1"/>
    </source>
</evidence>
<protein>
    <recommendedName>
        <fullName evidence="4">Fibronectin type-III domain-containing protein</fullName>
    </recommendedName>
</protein>
<evidence type="ECO:0000313" key="3">
    <source>
        <dbReference type="Proteomes" id="UP001054854"/>
    </source>
</evidence>
<proteinExistence type="predicted"/>
<gene>
    <name evidence="1" type="ORF">TPA0910_87900</name>
    <name evidence="2" type="ORF">TPA0910_88060</name>
</gene>
<name>A0ABQ3UFH0_STRHY</name>
<comment type="caution">
    <text evidence="1">The sequence shown here is derived from an EMBL/GenBank/DDBJ whole genome shotgun (WGS) entry which is preliminary data.</text>
</comment>
<keyword evidence="3" id="KW-1185">Reference proteome</keyword>
<dbReference type="EMBL" id="BNEK01000007">
    <property type="protein sequence ID" value="GHJ34357.1"/>
    <property type="molecule type" value="Genomic_DNA"/>
</dbReference>
<sequence length="567" mass="57497">MPTSYNALALEVARLRREVNQIKKGQRVAHGASIENAALEVKDDAGTLRVTLGVQSDGTVGVVAQNGPPPGALSAPIVTPSIASLRVTWDGALADGSALPLDFDHVAVYVSTTSGFTPSTVTFAGTITKAGDGGMLPITPLPYVEHYVRLIGVNTSGIGGAPSAETAGTPVQVDGPDLTAGSVTAETIAAGAVEADKLAAIIALATRIVAGDPAGARVELNSDGLKVYDGTGTLKVDLDAVTGNATFTGDITGSNITGSVVQTATTGERITVNEAGANKVLVYDATGRAVGELSGDGLGLEGTSGAIIWIDPDSTYPNLRFYTADGANSAYINIVEASPGDADIGITSGKFTATGGDMRWRTFFGRDFWTAERIRASNDTVNIGGRIFMSGTTASIGYQDATSATQRGDVIFSPGNALLRARLQNTPPASALAGIYSETAAGHTGLMMGLYNTDAAAYRFRVDLAGNTTIGGVLNAPNIATGSVSITPSAANTPTSFVLSGLNVAGSTFRGFVTANTTVPAPSTGSGGAPNGVNSVAISSVASGGATIWVNRQNTTNTTVNWMIVGS</sequence>
<dbReference type="EMBL" id="BNEK01000008">
    <property type="protein sequence ID" value="GHJ34373.1"/>
    <property type="molecule type" value="Genomic_DNA"/>
</dbReference>
<dbReference type="RefSeq" id="WP_236260170.1">
    <property type="nucleotide sequence ID" value="NZ_BNEK01000007.1"/>
</dbReference>
<accession>A0ABQ3UFH0</accession>
<evidence type="ECO:0008006" key="4">
    <source>
        <dbReference type="Google" id="ProtNLM"/>
    </source>
</evidence>
<organism evidence="1 3">
    <name type="scientific">Streptomyces hygroscopicus</name>
    <dbReference type="NCBI Taxonomy" id="1912"/>
    <lineage>
        <taxon>Bacteria</taxon>
        <taxon>Bacillati</taxon>
        <taxon>Actinomycetota</taxon>
        <taxon>Actinomycetes</taxon>
        <taxon>Kitasatosporales</taxon>
        <taxon>Streptomycetaceae</taxon>
        <taxon>Streptomyces</taxon>
        <taxon>Streptomyces violaceusniger group</taxon>
    </lineage>
</organism>
<dbReference type="Proteomes" id="UP001054854">
    <property type="component" value="Unassembled WGS sequence"/>
</dbReference>
<reference evidence="1" key="1">
    <citation type="submission" date="2024-05" db="EMBL/GenBank/DDBJ databases">
        <title>Whole genome shotgun sequence of Streptomyces hygroscopicus NBRC 113678.</title>
        <authorList>
            <person name="Komaki H."/>
            <person name="Tamura T."/>
        </authorList>
    </citation>
    <scope>NUCLEOTIDE SEQUENCE</scope>
    <source>
        <strain evidence="1">N11-34</strain>
    </source>
</reference>